<evidence type="ECO:0000256" key="1">
    <source>
        <dbReference type="ARBA" id="ARBA00008279"/>
    </source>
</evidence>
<proteinExistence type="inferred from homology"/>
<keyword evidence="11" id="KW-1185">Reference proteome</keyword>
<dbReference type="SUPFAM" id="SSF52540">
    <property type="entry name" value="P-loop containing nucleoside triphosphate hydrolases"/>
    <property type="match status" value="2"/>
</dbReference>
<dbReference type="Gene3D" id="3.30.300.20">
    <property type="match status" value="1"/>
</dbReference>
<dbReference type="InterPro" id="IPR032859">
    <property type="entry name" value="KH_dom-like"/>
</dbReference>
<dbReference type="PANTHER" id="PTHR43834:SF6">
    <property type="entry name" value="GTPASE DER"/>
    <property type="match status" value="1"/>
</dbReference>
<feature type="domain" description="G" evidence="8">
    <location>
        <begin position="177"/>
        <end position="295"/>
    </location>
</feature>
<dbReference type="PRINTS" id="PR00326">
    <property type="entry name" value="GTP1OBG"/>
</dbReference>
<evidence type="ECO:0000313" key="10">
    <source>
        <dbReference type="EMBL" id="GFY79854.1"/>
    </source>
</evidence>
<dbReference type="CDD" id="cd01895">
    <property type="entry name" value="EngA2"/>
    <property type="match status" value="1"/>
</dbReference>
<comment type="caution">
    <text evidence="10">The sequence shown here is derived from an EMBL/GenBank/DDBJ whole genome shotgun (WGS) entry which is preliminary data.</text>
</comment>
<keyword evidence="6" id="KW-0342">GTP-binding</keyword>
<gene>
    <name evidence="10" type="primary">der</name>
    <name evidence="10" type="ORF">TNIN_55061</name>
</gene>
<dbReference type="GO" id="GO:0005525">
    <property type="term" value="F:GTP binding"/>
    <property type="evidence" value="ECO:0007669"/>
    <property type="project" value="UniProtKB-KW"/>
</dbReference>
<name>A0A8X6YXK6_9ARAC</name>
<dbReference type="InterPro" id="IPR015946">
    <property type="entry name" value="KH_dom-like_a/b"/>
</dbReference>
<evidence type="ECO:0000256" key="5">
    <source>
        <dbReference type="ARBA" id="ARBA00022741"/>
    </source>
</evidence>
<dbReference type="HAMAP" id="MF_00195">
    <property type="entry name" value="GTPase_Der"/>
    <property type="match status" value="1"/>
</dbReference>
<dbReference type="Gene3D" id="3.40.50.300">
    <property type="entry name" value="P-loop containing nucleotide triphosphate hydrolases"/>
    <property type="match status" value="2"/>
</dbReference>
<protein>
    <recommendedName>
        <fullName evidence="2">GTPase Der</fullName>
    </recommendedName>
    <alternativeName>
        <fullName evidence="7">GTP-binding protein EngA</fullName>
    </alternativeName>
</protein>
<dbReference type="Pfam" id="PF01926">
    <property type="entry name" value="MMR_HSR1"/>
    <property type="match status" value="2"/>
</dbReference>
<organism evidence="10 11">
    <name type="scientific">Trichonephila inaurata madagascariensis</name>
    <dbReference type="NCBI Taxonomy" id="2747483"/>
    <lineage>
        <taxon>Eukaryota</taxon>
        <taxon>Metazoa</taxon>
        <taxon>Ecdysozoa</taxon>
        <taxon>Arthropoda</taxon>
        <taxon>Chelicerata</taxon>
        <taxon>Arachnida</taxon>
        <taxon>Araneae</taxon>
        <taxon>Araneomorphae</taxon>
        <taxon>Entelegynae</taxon>
        <taxon>Araneoidea</taxon>
        <taxon>Nephilidae</taxon>
        <taxon>Trichonephila</taxon>
        <taxon>Trichonephila inaurata</taxon>
    </lineage>
</organism>
<sequence>MLKIAIVGLPNAGKSTLFNRLVGRKAAVVSNIPGVTRDRREGIGRISDLEFKVIDTGGWNDQTNFSLQVIEQIEFSLLSADIIFFLVDAKVQNEQNKEFAKWLKRKINKPVILIANKCESHKSENVDYLQFFDFIGPVYISAEHNLGMVDLYDALAGVIEGLSEGTELPESESSRIRIAIIGRPNVGKSTFLNNLLAENRLIASSEPGTTRDSVDIVYDHNGELITLIDTAGIRRKANVIDDLESRFVEKSLESIKRSHVVVLMLDSLVGIEQQDLSIGEAAIKGGKGIIVVLNKWDLIGKDDRSKLIKFVKQQEVTRLFLEVPTVTISALKVMRCGDVIGKCLEVSESLNKKVSTAKLNKWLIDALDRHSHPLVKGKAVKMKYIAQIGTKPPAFSLICNIPESVDESYKRYLINDLRKNFFVDGQDLKPGSPYTFAVDTPLVFQWLPRRHRYPIPEKYLRRLSEWAKREDMRVVKLVINGSGFTPKQRKELEDKISNREFNPNKNIELIDFNELDLGEYEFSFHLQPNKEIELFQCSKYTVSRYFRDLYSIPESQRLSFGVEIDSMRIFMLLALKSPMIYFDFDILPKENEKLGEIQAKQGFLVAENDETGHDYDGIPNIENAIIAVSDAGRVKITEFYNEMKYRFQKYYPMLRSSPHHVYTMMENMISRTPLDEKPSISLSDCKNYDEYRDRFSKVKRSIIQRAFGFKTNGGEVDIQYDNSWMKNKNELYTKEEIARIDSDTRVATSIQKKLSIESISSGEHMYKS</sequence>
<dbReference type="InterPro" id="IPR005225">
    <property type="entry name" value="Small_GTP-bd"/>
</dbReference>
<reference evidence="10" key="1">
    <citation type="submission" date="2020-08" db="EMBL/GenBank/DDBJ databases">
        <title>Multicomponent nature underlies the extraordinary mechanical properties of spider dragline silk.</title>
        <authorList>
            <person name="Kono N."/>
            <person name="Nakamura H."/>
            <person name="Mori M."/>
            <person name="Yoshida Y."/>
            <person name="Ohtoshi R."/>
            <person name="Malay A.D."/>
            <person name="Moran D.A.P."/>
            <person name="Tomita M."/>
            <person name="Numata K."/>
            <person name="Arakawa K."/>
        </authorList>
    </citation>
    <scope>NUCLEOTIDE SEQUENCE</scope>
</reference>
<dbReference type="Proteomes" id="UP000886998">
    <property type="component" value="Unassembled WGS sequence"/>
</dbReference>
<dbReference type="GO" id="GO:0042254">
    <property type="term" value="P:ribosome biogenesis"/>
    <property type="evidence" value="ECO:0007669"/>
    <property type="project" value="UniProtKB-KW"/>
</dbReference>
<dbReference type="Pfam" id="PF14714">
    <property type="entry name" value="KH_dom-like"/>
    <property type="match status" value="1"/>
</dbReference>
<feature type="domain" description="G" evidence="8">
    <location>
        <begin position="3"/>
        <end position="117"/>
    </location>
</feature>
<comment type="similarity">
    <text evidence="1">Belongs to the TRAFAC class TrmE-Era-EngA-EngB-Septin-like GTPase superfamily. EngA (Der) GTPase family.</text>
</comment>
<dbReference type="InterPro" id="IPR016484">
    <property type="entry name" value="GTPase_Der"/>
</dbReference>
<evidence type="ECO:0000256" key="4">
    <source>
        <dbReference type="ARBA" id="ARBA00022737"/>
    </source>
</evidence>
<feature type="domain" description="GTPase Der C-terminal KH-domain-like" evidence="9">
    <location>
        <begin position="353"/>
        <end position="425"/>
    </location>
</feature>
<dbReference type="CDD" id="cd01894">
    <property type="entry name" value="EngA1"/>
    <property type="match status" value="1"/>
</dbReference>
<dbReference type="NCBIfam" id="TIGR00231">
    <property type="entry name" value="small_GTP"/>
    <property type="match status" value="2"/>
</dbReference>
<evidence type="ECO:0000313" key="11">
    <source>
        <dbReference type="Proteomes" id="UP000886998"/>
    </source>
</evidence>
<keyword evidence="3" id="KW-0690">Ribosome biogenesis</keyword>
<evidence type="ECO:0000256" key="2">
    <source>
        <dbReference type="ARBA" id="ARBA00020953"/>
    </source>
</evidence>
<keyword evidence="5" id="KW-0547">Nucleotide-binding</keyword>
<accession>A0A8X6YXK6</accession>
<dbReference type="NCBIfam" id="TIGR03594">
    <property type="entry name" value="GTPase_EngA"/>
    <property type="match status" value="1"/>
</dbReference>
<dbReference type="AlphaFoldDB" id="A0A8X6YXK6"/>
<evidence type="ECO:0000256" key="6">
    <source>
        <dbReference type="ARBA" id="ARBA00023134"/>
    </source>
</evidence>
<dbReference type="PANTHER" id="PTHR43834">
    <property type="entry name" value="GTPASE DER"/>
    <property type="match status" value="1"/>
</dbReference>
<dbReference type="OrthoDB" id="6411699at2759"/>
<keyword evidence="4" id="KW-0677">Repeat</keyword>
<evidence type="ECO:0000256" key="3">
    <source>
        <dbReference type="ARBA" id="ARBA00022517"/>
    </source>
</evidence>
<dbReference type="InterPro" id="IPR006073">
    <property type="entry name" value="GTP-bd"/>
</dbReference>
<dbReference type="EMBL" id="BMAV01023781">
    <property type="protein sequence ID" value="GFY79854.1"/>
    <property type="molecule type" value="Genomic_DNA"/>
</dbReference>
<evidence type="ECO:0000259" key="9">
    <source>
        <dbReference type="Pfam" id="PF14714"/>
    </source>
</evidence>
<evidence type="ECO:0000256" key="7">
    <source>
        <dbReference type="ARBA" id="ARBA00032345"/>
    </source>
</evidence>
<evidence type="ECO:0000259" key="8">
    <source>
        <dbReference type="Pfam" id="PF01926"/>
    </source>
</evidence>
<dbReference type="InterPro" id="IPR027417">
    <property type="entry name" value="P-loop_NTPase"/>
</dbReference>